<evidence type="ECO:0000313" key="10">
    <source>
        <dbReference type="Proteomes" id="UP001162640"/>
    </source>
</evidence>
<dbReference type="InterPro" id="IPR038765">
    <property type="entry name" value="Papain-like_cys_pep_sf"/>
</dbReference>
<dbReference type="PANTHER" id="PTHR21646">
    <property type="entry name" value="UBIQUITIN CARBOXYL-TERMINAL HYDROLASE"/>
    <property type="match status" value="1"/>
</dbReference>
<feature type="compositionally biased region" description="Pro residues" evidence="5">
    <location>
        <begin position="79"/>
        <end position="120"/>
    </location>
</feature>
<evidence type="ECO:0000259" key="6">
    <source>
        <dbReference type="PROSITE" id="PS50235"/>
    </source>
</evidence>
<dbReference type="PROSITE" id="PS50271">
    <property type="entry name" value="ZF_UBP"/>
    <property type="match status" value="1"/>
</dbReference>
<feature type="region of interest" description="Disordered" evidence="5">
    <location>
        <begin position="39"/>
        <end position="128"/>
    </location>
</feature>
<dbReference type="GO" id="GO:0004843">
    <property type="term" value="F:cysteine-type deubiquitinase activity"/>
    <property type="evidence" value="ECO:0007669"/>
    <property type="project" value="InterPro"/>
</dbReference>
<organism evidence="9 10">
    <name type="scientific">Triparma laevis f. inornata</name>
    <dbReference type="NCBI Taxonomy" id="1714386"/>
    <lineage>
        <taxon>Eukaryota</taxon>
        <taxon>Sar</taxon>
        <taxon>Stramenopiles</taxon>
        <taxon>Ochrophyta</taxon>
        <taxon>Bolidophyceae</taxon>
        <taxon>Parmales</taxon>
        <taxon>Triparmaceae</taxon>
        <taxon>Triparma</taxon>
    </lineage>
</organism>
<dbReference type="Pfam" id="PF02148">
    <property type="entry name" value="zf-UBP"/>
    <property type="match status" value="1"/>
</dbReference>
<evidence type="ECO:0000256" key="5">
    <source>
        <dbReference type="SAM" id="MobiDB-lite"/>
    </source>
</evidence>
<dbReference type="Proteomes" id="UP001162640">
    <property type="component" value="Unassembled WGS sequence"/>
</dbReference>
<dbReference type="SMART" id="SM00290">
    <property type="entry name" value="ZnF_UBP"/>
    <property type="match status" value="1"/>
</dbReference>
<evidence type="ECO:0000256" key="4">
    <source>
        <dbReference type="PROSITE-ProRule" id="PRU00502"/>
    </source>
</evidence>
<dbReference type="InterPro" id="IPR001394">
    <property type="entry name" value="Peptidase_C19_UCH"/>
</dbReference>
<dbReference type="SMART" id="SM00513">
    <property type="entry name" value="SAP"/>
    <property type="match status" value="1"/>
</dbReference>
<sequence>MDAKAVKKLKVAELKSELKKLGLPTDGLKAVLVARLTSALESSANEEVKDDNGVADMEVEEKVVEPPPAKKQKKEPVAAPAPAPAPAPTPAPAPAPKPRPPPPPPPACPVVPLPQPAPPKTKPKTSPQTCPYLDTIHRPLLDFDQLKTCSVTLTRSSVYSCLTCGKYFSGRGKSSPAFTHSVELGHNVYVSLTGPGGLPTDPKFYCLPDGYEIKDEPSLRPIRSAVKPTHTPLSVSTLDQNVELSSDAFDNKYLRGYVSLNNLSKTDYISTSVQGLCHVKSVRDYFLLGKELELEGARNGVNLQSGQVGCLVLRFGEVVRKVWSEGRFRVAVDPQDLVQEIVLQSKGKFQIGKQGNVSDFMTWLINMLHRGLLALMDKKSRKKKTTIITESFQGTVVVRSITTQKKDASTENSEFDDSVLSTNKKGLGEESAELEVSETDTTTNFLNLTLDIPHKPLFKDDDKGGLVIPQEPISELLGKFDGKRYLDAVQGGNLTKRRYTIQKLPKYLVLHLGRFTQNQFGKTEKVRDCEDEPQRGAKRRALGMRLLHAPRTKKILN</sequence>
<evidence type="ECO:0000256" key="3">
    <source>
        <dbReference type="ARBA" id="ARBA00022833"/>
    </source>
</evidence>
<dbReference type="InterPro" id="IPR003034">
    <property type="entry name" value="SAP_dom"/>
</dbReference>
<feature type="domain" description="USP" evidence="6">
    <location>
        <begin position="258"/>
        <end position="557"/>
    </location>
</feature>
<dbReference type="AlphaFoldDB" id="A0A9W7AHK2"/>
<evidence type="ECO:0000259" key="8">
    <source>
        <dbReference type="PROSITE" id="PS50800"/>
    </source>
</evidence>
<feature type="domain" description="SAP" evidence="8">
    <location>
        <begin position="6"/>
        <end position="40"/>
    </location>
</feature>
<keyword evidence="2 4" id="KW-0863">Zinc-finger</keyword>
<dbReference type="SUPFAM" id="SSF68906">
    <property type="entry name" value="SAP domain"/>
    <property type="match status" value="1"/>
</dbReference>
<name>A0A9W7AHK2_9STRA</name>
<dbReference type="SUPFAM" id="SSF54001">
    <property type="entry name" value="Cysteine proteinases"/>
    <property type="match status" value="1"/>
</dbReference>
<dbReference type="Gene3D" id="1.10.720.30">
    <property type="entry name" value="SAP domain"/>
    <property type="match status" value="1"/>
</dbReference>
<dbReference type="GO" id="GO:0008270">
    <property type="term" value="F:zinc ion binding"/>
    <property type="evidence" value="ECO:0007669"/>
    <property type="project" value="UniProtKB-KW"/>
</dbReference>
<dbReference type="SUPFAM" id="SSF57850">
    <property type="entry name" value="RING/U-box"/>
    <property type="match status" value="1"/>
</dbReference>
<accession>A0A9W7AHK2</accession>
<protein>
    <submittedName>
        <fullName evidence="9">Uncharacterized protein</fullName>
    </submittedName>
</protein>
<reference evidence="10" key="1">
    <citation type="journal article" date="2023" name="Commun. Biol.">
        <title>Genome analysis of Parmales, the sister group of diatoms, reveals the evolutionary specialization of diatoms from phago-mixotrophs to photoautotrophs.</title>
        <authorList>
            <person name="Ban H."/>
            <person name="Sato S."/>
            <person name="Yoshikawa S."/>
            <person name="Yamada K."/>
            <person name="Nakamura Y."/>
            <person name="Ichinomiya M."/>
            <person name="Sato N."/>
            <person name="Blanc-Mathieu R."/>
            <person name="Endo H."/>
            <person name="Kuwata A."/>
            <person name="Ogata H."/>
        </authorList>
    </citation>
    <scope>NUCLEOTIDE SEQUENCE [LARGE SCALE GENOMIC DNA]</scope>
</reference>
<dbReference type="InterPro" id="IPR001607">
    <property type="entry name" value="Znf_UBP"/>
</dbReference>
<dbReference type="PROSITE" id="PS50800">
    <property type="entry name" value="SAP"/>
    <property type="match status" value="1"/>
</dbReference>
<proteinExistence type="predicted"/>
<evidence type="ECO:0000313" key="9">
    <source>
        <dbReference type="EMBL" id="GMH68484.1"/>
    </source>
</evidence>
<gene>
    <name evidence="9" type="ORF">TL16_g04943</name>
</gene>
<feature type="domain" description="UBP-type" evidence="7">
    <location>
        <begin position="128"/>
        <end position="233"/>
    </location>
</feature>
<dbReference type="GO" id="GO:0016579">
    <property type="term" value="P:protein deubiquitination"/>
    <property type="evidence" value="ECO:0007669"/>
    <property type="project" value="InterPro"/>
</dbReference>
<dbReference type="InterPro" id="IPR013083">
    <property type="entry name" value="Znf_RING/FYVE/PHD"/>
</dbReference>
<comment type="caution">
    <text evidence="9">The sequence shown here is derived from an EMBL/GenBank/DDBJ whole genome shotgun (WGS) entry which is preliminary data.</text>
</comment>
<dbReference type="InterPro" id="IPR028889">
    <property type="entry name" value="USP"/>
</dbReference>
<dbReference type="PANTHER" id="PTHR21646:SF16">
    <property type="entry name" value="U4_U6.U5 TRI-SNRNP-ASSOCIATED PROTEIN 2"/>
    <property type="match status" value="1"/>
</dbReference>
<dbReference type="InterPro" id="IPR036361">
    <property type="entry name" value="SAP_dom_sf"/>
</dbReference>
<dbReference type="Gene3D" id="3.30.40.10">
    <property type="entry name" value="Zinc/RING finger domain, C3HC4 (zinc finger)"/>
    <property type="match status" value="1"/>
</dbReference>
<keyword evidence="1" id="KW-0479">Metal-binding</keyword>
<dbReference type="Pfam" id="PF02037">
    <property type="entry name" value="SAP"/>
    <property type="match status" value="1"/>
</dbReference>
<keyword evidence="3" id="KW-0862">Zinc</keyword>
<dbReference type="Gene3D" id="3.90.70.10">
    <property type="entry name" value="Cysteine proteinases"/>
    <property type="match status" value="1"/>
</dbReference>
<dbReference type="PROSITE" id="PS50235">
    <property type="entry name" value="USP_3"/>
    <property type="match status" value="1"/>
</dbReference>
<evidence type="ECO:0000256" key="1">
    <source>
        <dbReference type="ARBA" id="ARBA00022723"/>
    </source>
</evidence>
<dbReference type="EMBL" id="BLQM01000140">
    <property type="protein sequence ID" value="GMH68484.1"/>
    <property type="molecule type" value="Genomic_DNA"/>
</dbReference>
<dbReference type="Pfam" id="PF00443">
    <property type="entry name" value="UCH"/>
    <property type="match status" value="1"/>
</dbReference>
<dbReference type="InterPro" id="IPR050185">
    <property type="entry name" value="Ub_carboxyl-term_hydrolase"/>
</dbReference>
<evidence type="ECO:0000259" key="7">
    <source>
        <dbReference type="PROSITE" id="PS50271"/>
    </source>
</evidence>
<evidence type="ECO:0000256" key="2">
    <source>
        <dbReference type="ARBA" id="ARBA00022771"/>
    </source>
</evidence>